<keyword evidence="1" id="KW-1133">Transmembrane helix</keyword>
<keyword evidence="1" id="KW-0812">Transmembrane</keyword>
<evidence type="ECO:0000256" key="1">
    <source>
        <dbReference type="SAM" id="Phobius"/>
    </source>
</evidence>
<evidence type="ECO:0000313" key="2">
    <source>
        <dbReference type="EMBL" id="KZL19401.1"/>
    </source>
</evidence>
<name>A0A165Z0G0_9HYPH</name>
<dbReference type="EMBL" id="LMCB01000014">
    <property type="protein sequence ID" value="KZL19401.1"/>
    <property type="molecule type" value="Genomic_DNA"/>
</dbReference>
<keyword evidence="3" id="KW-1185">Reference proteome</keyword>
<gene>
    <name evidence="2" type="ORF">PsAD2_01940</name>
</gene>
<reference evidence="2 3" key="1">
    <citation type="journal article" date="2016" name="Front. Microbiol.">
        <title>Comparative Genomic Analysis Reveals a Diverse Repertoire of Genes Involved in Prokaryote-Eukaryote Interactions within the Pseudovibrio Genus.</title>
        <authorList>
            <person name="Romano S."/>
            <person name="Fernandez-Guerra A."/>
            <person name="Reen F.J."/>
            <person name="Glockner F.O."/>
            <person name="Crowley S.P."/>
            <person name="O'Sullivan O."/>
            <person name="Cotter P.D."/>
            <person name="Adams C."/>
            <person name="Dobson A.D."/>
            <person name="O'Gara F."/>
        </authorList>
    </citation>
    <scope>NUCLEOTIDE SEQUENCE [LARGE SCALE GENOMIC DNA]</scope>
    <source>
        <strain evidence="2 3">Ad2</strain>
    </source>
</reference>
<evidence type="ECO:0000313" key="3">
    <source>
        <dbReference type="Proteomes" id="UP000076577"/>
    </source>
</evidence>
<comment type="caution">
    <text evidence="2">The sequence shown here is derived from an EMBL/GenBank/DDBJ whole genome shotgun (WGS) entry which is preliminary data.</text>
</comment>
<sequence>MTPERCLRRFRAVWFIRYPVCRTASNTALRVASLTCSGLLNALLTVAVETPATIATSLIFIVLLVICFQFLEIANRALKKG</sequence>
<dbReference type="AlphaFoldDB" id="A0A165Z0G0"/>
<feature type="transmembrane region" description="Helical" evidence="1">
    <location>
        <begin position="54"/>
        <end position="74"/>
    </location>
</feature>
<proteinExistence type="predicted"/>
<feature type="transmembrane region" description="Helical" evidence="1">
    <location>
        <begin position="27"/>
        <end position="48"/>
    </location>
</feature>
<accession>A0A165Z0G0</accession>
<protein>
    <submittedName>
        <fullName evidence="2">Uncharacterized protein</fullName>
    </submittedName>
</protein>
<keyword evidence="1" id="KW-0472">Membrane</keyword>
<organism evidence="2 3">
    <name type="scientific">Pseudovibrio axinellae</name>
    <dbReference type="NCBI Taxonomy" id="989403"/>
    <lineage>
        <taxon>Bacteria</taxon>
        <taxon>Pseudomonadati</taxon>
        <taxon>Pseudomonadota</taxon>
        <taxon>Alphaproteobacteria</taxon>
        <taxon>Hyphomicrobiales</taxon>
        <taxon>Stappiaceae</taxon>
        <taxon>Pseudovibrio</taxon>
    </lineage>
</organism>
<dbReference type="Proteomes" id="UP000076577">
    <property type="component" value="Unassembled WGS sequence"/>
</dbReference>